<dbReference type="InterPro" id="IPR000157">
    <property type="entry name" value="TIR_dom"/>
</dbReference>
<dbReference type="Pfam" id="PF13676">
    <property type="entry name" value="TIR_2"/>
    <property type="match status" value="1"/>
</dbReference>
<dbReference type="SUPFAM" id="SSF52200">
    <property type="entry name" value="Toll/Interleukin receptor TIR domain"/>
    <property type="match status" value="1"/>
</dbReference>
<keyword evidence="4" id="KW-1185">Reference proteome</keyword>
<evidence type="ECO:0000259" key="1">
    <source>
        <dbReference type="Pfam" id="PF13676"/>
    </source>
</evidence>
<dbReference type="EMBL" id="AMQN01002241">
    <property type="status" value="NOT_ANNOTATED_CDS"/>
    <property type="molecule type" value="Genomic_DNA"/>
</dbReference>
<dbReference type="HOGENOM" id="CLU_816956_0_0_1"/>
<reference evidence="3" key="3">
    <citation type="submission" date="2015-06" db="UniProtKB">
        <authorList>
            <consortium name="EnsemblMetazoa"/>
        </authorList>
    </citation>
    <scope>IDENTIFICATION</scope>
</reference>
<accession>R7TZL6</accession>
<name>R7TZL6_CAPTE</name>
<feature type="domain" description="TIR" evidence="1">
    <location>
        <begin position="241"/>
        <end position="328"/>
    </location>
</feature>
<protein>
    <recommendedName>
        <fullName evidence="1">TIR domain-containing protein</fullName>
    </recommendedName>
</protein>
<dbReference type="PANTHER" id="PTHR47508:SF2">
    <property type="entry name" value="TIR DOMAIN-CONTAINING PROTEIN"/>
    <property type="match status" value="1"/>
</dbReference>
<sequence>MSISIQLSVLYYYNCMHNGYDGEVIHHQKLGQSKEEFLQLNGPQMATASFVLMILTDAAVGSPFVFHEVLFADWLGKKLVTAMFRNTWNALRVSMKAVLGECPAVDFETKMYHESMDILEHHIKPLRIIPGVVLEQSYLNKMAEGLKPLAVLANGFNGNADTSYLGDSVPKVFISYQWDMQSRVEDIRRILEANSLSCWADISPTMSAPNGAATALTVPRGNSSMSTRSGQTSGLMDSVAESLQLKIQRNMRAAGLVISCITPKYMQGDNCIKDLTLAETLHKPVIPVMLRFCPWPPEGAPLQVRKLLAKHVPVDLSNEKLFKQNIHSLLEKVRKTLGHK</sequence>
<dbReference type="Proteomes" id="UP000014760">
    <property type="component" value="Unassembled WGS sequence"/>
</dbReference>
<dbReference type="EnsemblMetazoa" id="CapteT205153">
    <property type="protein sequence ID" value="CapteP205153"/>
    <property type="gene ID" value="CapteG205153"/>
</dbReference>
<dbReference type="InterPro" id="IPR035897">
    <property type="entry name" value="Toll_tir_struct_dom_sf"/>
</dbReference>
<gene>
    <name evidence="2" type="ORF">CAPTEDRAFT_205153</name>
</gene>
<dbReference type="OMA" id="PENWHIR"/>
<evidence type="ECO:0000313" key="2">
    <source>
        <dbReference type="EMBL" id="ELT96821.1"/>
    </source>
</evidence>
<organism evidence="2">
    <name type="scientific">Capitella teleta</name>
    <name type="common">Polychaete worm</name>
    <dbReference type="NCBI Taxonomy" id="283909"/>
    <lineage>
        <taxon>Eukaryota</taxon>
        <taxon>Metazoa</taxon>
        <taxon>Spiralia</taxon>
        <taxon>Lophotrochozoa</taxon>
        <taxon>Annelida</taxon>
        <taxon>Polychaeta</taxon>
        <taxon>Sedentaria</taxon>
        <taxon>Scolecida</taxon>
        <taxon>Capitellidae</taxon>
        <taxon>Capitella</taxon>
    </lineage>
</organism>
<evidence type="ECO:0000313" key="4">
    <source>
        <dbReference type="Proteomes" id="UP000014760"/>
    </source>
</evidence>
<dbReference type="GO" id="GO:0007165">
    <property type="term" value="P:signal transduction"/>
    <property type="evidence" value="ECO:0007669"/>
    <property type="project" value="InterPro"/>
</dbReference>
<dbReference type="Gene3D" id="3.40.50.10140">
    <property type="entry name" value="Toll/interleukin-1 receptor homology (TIR) domain"/>
    <property type="match status" value="1"/>
</dbReference>
<reference evidence="2 4" key="2">
    <citation type="journal article" date="2013" name="Nature">
        <title>Insights into bilaterian evolution from three spiralian genomes.</title>
        <authorList>
            <person name="Simakov O."/>
            <person name="Marletaz F."/>
            <person name="Cho S.J."/>
            <person name="Edsinger-Gonzales E."/>
            <person name="Havlak P."/>
            <person name="Hellsten U."/>
            <person name="Kuo D.H."/>
            <person name="Larsson T."/>
            <person name="Lv J."/>
            <person name="Arendt D."/>
            <person name="Savage R."/>
            <person name="Osoegawa K."/>
            <person name="de Jong P."/>
            <person name="Grimwood J."/>
            <person name="Chapman J.A."/>
            <person name="Shapiro H."/>
            <person name="Aerts A."/>
            <person name="Otillar R.P."/>
            <person name="Terry A.Y."/>
            <person name="Boore J.L."/>
            <person name="Grigoriev I.V."/>
            <person name="Lindberg D.R."/>
            <person name="Seaver E.C."/>
            <person name="Weisblat D.A."/>
            <person name="Putnam N.H."/>
            <person name="Rokhsar D.S."/>
        </authorList>
    </citation>
    <scope>NUCLEOTIDE SEQUENCE</scope>
    <source>
        <strain evidence="2 4">I ESC-2004</strain>
    </source>
</reference>
<dbReference type="AlphaFoldDB" id="R7TZL6"/>
<dbReference type="PANTHER" id="PTHR47508">
    <property type="entry name" value="SAM DOMAIN-CONTAINING PROTEIN-RELATED"/>
    <property type="match status" value="1"/>
</dbReference>
<evidence type="ECO:0000313" key="3">
    <source>
        <dbReference type="EnsemblMetazoa" id="CapteP205153"/>
    </source>
</evidence>
<dbReference type="OrthoDB" id="6078042at2759"/>
<dbReference type="EMBL" id="KB308725">
    <property type="protein sequence ID" value="ELT96821.1"/>
    <property type="molecule type" value="Genomic_DNA"/>
</dbReference>
<reference evidence="4" key="1">
    <citation type="submission" date="2012-12" db="EMBL/GenBank/DDBJ databases">
        <authorList>
            <person name="Hellsten U."/>
            <person name="Grimwood J."/>
            <person name="Chapman J.A."/>
            <person name="Shapiro H."/>
            <person name="Aerts A."/>
            <person name="Otillar R.P."/>
            <person name="Terry A.Y."/>
            <person name="Boore J.L."/>
            <person name="Simakov O."/>
            <person name="Marletaz F."/>
            <person name="Cho S.-J."/>
            <person name="Edsinger-Gonzales E."/>
            <person name="Havlak P."/>
            <person name="Kuo D.-H."/>
            <person name="Larsson T."/>
            <person name="Lv J."/>
            <person name="Arendt D."/>
            <person name="Savage R."/>
            <person name="Osoegawa K."/>
            <person name="de Jong P."/>
            <person name="Lindberg D.R."/>
            <person name="Seaver E.C."/>
            <person name="Weisblat D.A."/>
            <person name="Putnam N.H."/>
            <person name="Grigoriev I.V."/>
            <person name="Rokhsar D.S."/>
        </authorList>
    </citation>
    <scope>NUCLEOTIDE SEQUENCE</scope>
    <source>
        <strain evidence="4">I ESC-2004</strain>
    </source>
</reference>
<proteinExistence type="predicted"/>